<dbReference type="InterPro" id="IPR015495">
    <property type="entry name" value="Myb_TF_plants"/>
</dbReference>
<evidence type="ECO:0000313" key="8">
    <source>
        <dbReference type="Proteomes" id="UP001346149"/>
    </source>
</evidence>
<dbReference type="InterPro" id="IPR001005">
    <property type="entry name" value="SANT/Myb"/>
</dbReference>
<organism evidence="7 8">
    <name type="scientific">Trapa natans</name>
    <name type="common">Water chestnut</name>
    <dbReference type="NCBI Taxonomy" id="22666"/>
    <lineage>
        <taxon>Eukaryota</taxon>
        <taxon>Viridiplantae</taxon>
        <taxon>Streptophyta</taxon>
        <taxon>Embryophyta</taxon>
        <taxon>Tracheophyta</taxon>
        <taxon>Spermatophyta</taxon>
        <taxon>Magnoliopsida</taxon>
        <taxon>eudicotyledons</taxon>
        <taxon>Gunneridae</taxon>
        <taxon>Pentapetalae</taxon>
        <taxon>rosids</taxon>
        <taxon>malvids</taxon>
        <taxon>Myrtales</taxon>
        <taxon>Lythraceae</taxon>
        <taxon>Trapa</taxon>
    </lineage>
</organism>
<dbReference type="AlphaFoldDB" id="A0AAN7L7L2"/>
<dbReference type="PROSITE" id="PS50090">
    <property type="entry name" value="MYB_LIKE"/>
    <property type="match status" value="1"/>
</dbReference>
<dbReference type="SUPFAM" id="SSF46689">
    <property type="entry name" value="Homeodomain-like"/>
    <property type="match status" value="1"/>
</dbReference>
<dbReference type="GO" id="GO:0005634">
    <property type="term" value="C:nucleus"/>
    <property type="evidence" value="ECO:0007669"/>
    <property type="project" value="UniProtKB-SubCell"/>
</dbReference>
<dbReference type="GO" id="GO:0003677">
    <property type="term" value="F:DNA binding"/>
    <property type="evidence" value="ECO:0007669"/>
    <property type="project" value="UniProtKB-KW"/>
</dbReference>
<protein>
    <submittedName>
        <fullName evidence="7">Uncharacterized protein</fullName>
    </submittedName>
</protein>
<evidence type="ECO:0000259" key="5">
    <source>
        <dbReference type="PROSITE" id="PS50090"/>
    </source>
</evidence>
<comment type="subcellular location">
    <subcellularLocation>
        <location evidence="1">Nucleus</location>
    </subcellularLocation>
</comment>
<dbReference type="PROSITE" id="PS51294">
    <property type="entry name" value="HTH_MYB"/>
    <property type="match status" value="1"/>
</dbReference>
<comment type="caution">
    <text evidence="7">The sequence shown here is derived from an EMBL/GenBank/DDBJ whole genome shotgun (WGS) entry which is preliminary data.</text>
</comment>
<sequence length="88" mass="9878">MGRPRCCHKTNVKRGLWTAEKDSKILAYVSAHGTGNWTLVPKKAGSSKQMQKSCRLRWTNYLISDLKYESFTPEEEQSLSPTSSTPSG</sequence>
<evidence type="ECO:0000259" key="6">
    <source>
        <dbReference type="PROSITE" id="PS51294"/>
    </source>
</evidence>
<accession>A0AAN7L7L2</accession>
<evidence type="ECO:0000256" key="1">
    <source>
        <dbReference type="ARBA" id="ARBA00004123"/>
    </source>
</evidence>
<name>A0AAN7L7L2_TRANT</name>
<evidence type="ECO:0000256" key="2">
    <source>
        <dbReference type="ARBA" id="ARBA00022737"/>
    </source>
</evidence>
<feature type="domain" description="HTH myb-type" evidence="6">
    <location>
        <begin position="9"/>
        <end position="66"/>
    </location>
</feature>
<feature type="domain" description="Myb-like" evidence="5">
    <location>
        <begin position="9"/>
        <end position="62"/>
    </location>
</feature>
<evidence type="ECO:0000313" key="7">
    <source>
        <dbReference type="EMBL" id="KAK4782698.1"/>
    </source>
</evidence>
<dbReference type="Pfam" id="PF00249">
    <property type="entry name" value="Myb_DNA-binding"/>
    <property type="match status" value="1"/>
</dbReference>
<keyword evidence="8" id="KW-1185">Reference proteome</keyword>
<evidence type="ECO:0000256" key="4">
    <source>
        <dbReference type="ARBA" id="ARBA00023242"/>
    </source>
</evidence>
<reference evidence="7 8" key="1">
    <citation type="journal article" date="2023" name="Hortic Res">
        <title>Pangenome of water caltrop reveals structural variations and asymmetric subgenome divergence after allopolyploidization.</title>
        <authorList>
            <person name="Zhang X."/>
            <person name="Chen Y."/>
            <person name="Wang L."/>
            <person name="Yuan Y."/>
            <person name="Fang M."/>
            <person name="Shi L."/>
            <person name="Lu R."/>
            <person name="Comes H.P."/>
            <person name="Ma Y."/>
            <person name="Chen Y."/>
            <person name="Huang G."/>
            <person name="Zhou Y."/>
            <person name="Zheng Z."/>
            <person name="Qiu Y."/>
        </authorList>
    </citation>
    <scope>NUCLEOTIDE SEQUENCE [LARGE SCALE GENOMIC DNA]</scope>
    <source>
        <strain evidence="7">F231</strain>
    </source>
</reference>
<dbReference type="SMART" id="SM00717">
    <property type="entry name" value="SANT"/>
    <property type="match status" value="1"/>
</dbReference>
<dbReference type="CDD" id="cd00167">
    <property type="entry name" value="SANT"/>
    <property type="match status" value="1"/>
</dbReference>
<proteinExistence type="predicted"/>
<dbReference type="Gene3D" id="1.10.10.60">
    <property type="entry name" value="Homeodomain-like"/>
    <property type="match status" value="1"/>
</dbReference>
<dbReference type="EMBL" id="JAXQNO010000015">
    <property type="protein sequence ID" value="KAK4782698.1"/>
    <property type="molecule type" value="Genomic_DNA"/>
</dbReference>
<dbReference type="PANTHER" id="PTHR47994">
    <property type="entry name" value="F14D16.11-RELATED"/>
    <property type="match status" value="1"/>
</dbReference>
<dbReference type="InterPro" id="IPR017930">
    <property type="entry name" value="Myb_dom"/>
</dbReference>
<dbReference type="InterPro" id="IPR009057">
    <property type="entry name" value="Homeodomain-like_sf"/>
</dbReference>
<keyword evidence="4" id="KW-0539">Nucleus</keyword>
<gene>
    <name evidence="7" type="ORF">SAY86_007072</name>
</gene>
<evidence type="ECO:0000256" key="3">
    <source>
        <dbReference type="ARBA" id="ARBA00023125"/>
    </source>
</evidence>
<keyword evidence="2" id="KW-0677">Repeat</keyword>
<dbReference type="PANTHER" id="PTHR47994:SF5">
    <property type="entry name" value="F14D16.11-RELATED"/>
    <property type="match status" value="1"/>
</dbReference>
<dbReference type="Proteomes" id="UP001346149">
    <property type="component" value="Unassembled WGS sequence"/>
</dbReference>
<keyword evidence="3" id="KW-0238">DNA-binding</keyword>